<organism evidence="3 4">
    <name type="scientific">Streptomyces achromogenes</name>
    <dbReference type="NCBI Taxonomy" id="67255"/>
    <lineage>
        <taxon>Bacteria</taxon>
        <taxon>Bacillati</taxon>
        <taxon>Actinomycetota</taxon>
        <taxon>Actinomycetes</taxon>
        <taxon>Kitasatosporales</taxon>
        <taxon>Streptomycetaceae</taxon>
        <taxon>Streptomyces</taxon>
    </lineage>
</organism>
<dbReference type="SUPFAM" id="SSF48576">
    <property type="entry name" value="Terpenoid synthases"/>
    <property type="match status" value="1"/>
</dbReference>
<dbReference type="SFLD" id="SFLDG01020">
    <property type="entry name" value="Terpene_Cyclase_Like_2"/>
    <property type="match status" value="1"/>
</dbReference>
<dbReference type="PANTHER" id="PTHR35201:SF4">
    <property type="entry name" value="BETA-PINACENE SYNTHASE-RELATED"/>
    <property type="match status" value="1"/>
</dbReference>
<evidence type="ECO:0000313" key="3">
    <source>
        <dbReference type="EMBL" id="WTQ84817.1"/>
    </source>
</evidence>
<proteinExistence type="inferred from homology"/>
<protein>
    <recommendedName>
        <fullName evidence="2">Terpene synthase</fullName>
        <ecNumber evidence="2">4.2.3.-</ecNumber>
    </recommendedName>
</protein>
<evidence type="ECO:0000313" key="4">
    <source>
        <dbReference type="Proteomes" id="UP001622557"/>
    </source>
</evidence>
<keyword evidence="2" id="KW-0479">Metal-binding</keyword>
<dbReference type="Proteomes" id="UP001622557">
    <property type="component" value="Chromosome"/>
</dbReference>
<dbReference type="Pfam" id="PF19086">
    <property type="entry name" value="Terpene_syn_C_2"/>
    <property type="match status" value="1"/>
</dbReference>
<dbReference type="SFLD" id="SFLDS00005">
    <property type="entry name" value="Isoprenoid_Synthase_Type_I"/>
    <property type="match status" value="1"/>
</dbReference>
<dbReference type="RefSeq" id="WP_405452739.1">
    <property type="nucleotide sequence ID" value="NZ_CP108164.1"/>
</dbReference>
<dbReference type="InterPro" id="IPR008949">
    <property type="entry name" value="Isoprenoid_synthase_dom_sf"/>
</dbReference>
<keyword evidence="4" id="KW-1185">Reference proteome</keyword>
<dbReference type="EC" id="4.2.3.-" evidence="2"/>
<comment type="cofactor">
    <cofactor evidence="2">
        <name>Mg(2+)</name>
        <dbReference type="ChEBI" id="CHEBI:18420"/>
    </cofactor>
</comment>
<accession>A0ABZ1L0G8</accession>
<dbReference type="GeneID" id="97285349"/>
<comment type="similarity">
    <text evidence="2">Belongs to the terpene synthase family.</text>
</comment>
<dbReference type="InterPro" id="IPR034686">
    <property type="entry name" value="Terpene_cyclase-like_2"/>
</dbReference>
<dbReference type="Gene3D" id="1.10.600.10">
    <property type="entry name" value="Farnesyl Diphosphate Synthase"/>
    <property type="match status" value="1"/>
</dbReference>
<name>A0ABZ1L0G8_STRAH</name>
<keyword evidence="2" id="KW-0460">Magnesium</keyword>
<dbReference type="PANTHER" id="PTHR35201">
    <property type="entry name" value="TERPENE SYNTHASE"/>
    <property type="match status" value="1"/>
</dbReference>
<reference evidence="3 4" key="1">
    <citation type="submission" date="2022-10" db="EMBL/GenBank/DDBJ databases">
        <title>The complete genomes of actinobacterial strains from the NBC collection.</title>
        <authorList>
            <person name="Joergensen T.S."/>
            <person name="Alvarez Arevalo M."/>
            <person name="Sterndorff E.B."/>
            <person name="Faurdal D."/>
            <person name="Vuksanovic O."/>
            <person name="Mourched A.-S."/>
            <person name="Charusanti P."/>
            <person name="Shaw S."/>
            <person name="Blin K."/>
            <person name="Weber T."/>
        </authorList>
    </citation>
    <scope>NUCLEOTIDE SEQUENCE [LARGE SCALE GENOMIC DNA]</scope>
    <source>
        <strain evidence="3 4">NBC_00156</strain>
    </source>
</reference>
<sequence length="348" mass="39689">MTPKLGYEFPDFYMPLSPRGLNPAWDRRGTRMYAWAREHALTTDPAVTRQMARTEPDFATAVCLPDADPERFEALCQYVLWVWAVDDGLDERITARDVVFVADAVAELARAVDGTAEPSGPVARAGRDINTRICAHRSPAWVEAFTAEVLMWLATFVREVATVRLGRSMTLEEYVPHRRVTSVLGWFMHLGEYAVGVDLPHEVRMLPAMAEARDRGAEWIGIYNDVYSVDREDAVGYPFNAVLLTEERRRCSRQEAVEAVNALLTDLMKQYLAAVERVPRELARVTADEGVRRQVERVLESYTTQVRGNYDYHRGRPRYVDSPRYLPVEQEAGVRPAYSTDERFGVRR</sequence>
<dbReference type="EMBL" id="CP108164">
    <property type="protein sequence ID" value="WTQ84817.1"/>
    <property type="molecule type" value="Genomic_DNA"/>
</dbReference>
<gene>
    <name evidence="3" type="ORF">OG350_32920</name>
</gene>
<evidence type="ECO:0000256" key="2">
    <source>
        <dbReference type="RuleBase" id="RU366034"/>
    </source>
</evidence>
<evidence type="ECO:0000256" key="1">
    <source>
        <dbReference type="ARBA" id="ARBA00023239"/>
    </source>
</evidence>
<keyword evidence="1 2" id="KW-0456">Lyase</keyword>